<dbReference type="RefSeq" id="WP_188899274.1">
    <property type="nucleotide sequence ID" value="NZ_BMKS01000003.1"/>
</dbReference>
<accession>A0A8J3EBU8</accession>
<dbReference type="Proteomes" id="UP000597507">
    <property type="component" value="Unassembled WGS sequence"/>
</dbReference>
<comment type="caution">
    <text evidence="1">The sequence shown here is derived from an EMBL/GenBank/DDBJ whole genome shotgun (WGS) entry which is preliminary data.</text>
</comment>
<dbReference type="EMBL" id="BMKS01000003">
    <property type="protein sequence ID" value="GGG27152.1"/>
    <property type="molecule type" value="Genomic_DNA"/>
</dbReference>
<sequence>MPDAIERHAWQGLADGSGFTLALAAPGDPSRTRCLLLAEGWDAATASGASARWGEGPAVPERPFLALVEDRAACILDRPPPGPEGPATSIVLRAPLPPGSLRLLPLRRAAGEGPCPASAAVLPRCLPPPAPAEPGGQAPDPPLAERVAAELAAGRLAEALAECAAVLLASGEDPAVAAPVAEAARDVLAHLARHPLSRDPALGPFLGALLAVAE</sequence>
<keyword evidence="2" id="KW-1185">Reference proteome</keyword>
<evidence type="ECO:0000313" key="1">
    <source>
        <dbReference type="EMBL" id="GGG27152.1"/>
    </source>
</evidence>
<name>A0A8J3EBU8_9PROT</name>
<protein>
    <submittedName>
        <fullName evidence="1">Uncharacterized protein</fullName>
    </submittedName>
</protein>
<gene>
    <name evidence="1" type="ORF">GCM10010964_13850</name>
</gene>
<reference evidence="1 2" key="1">
    <citation type="journal article" date="2014" name="Int. J. Syst. Evol. Microbiol.">
        <title>Complete genome sequence of Corynebacterium casei LMG S-19264T (=DSM 44701T), isolated from a smear-ripened cheese.</title>
        <authorList>
            <consortium name="US DOE Joint Genome Institute (JGI-PGF)"/>
            <person name="Walter F."/>
            <person name="Albersmeier A."/>
            <person name="Kalinowski J."/>
            <person name="Ruckert C."/>
        </authorList>
    </citation>
    <scope>NUCLEOTIDE SEQUENCE [LARGE SCALE GENOMIC DNA]</scope>
    <source>
        <strain evidence="1 2">CGMCC 1.16330</strain>
    </source>
</reference>
<evidence type="ECO:0000313" key="2">
    <source>
        <dbReference type="Proteomes" id="UP000597507"/>
    </source>
</evidence>
<proteinExistence type="predicted"/>
<dbReference type="AlphaFoldDB" id="A0A8J3EBU8"/>
<organism evidence="1 2">
    <name type="scientific">Caldovatus sediminis</name>
    <dbReference type="NCBI Taxonomy" id="2041189"/>
    <lineage>
        <taxon>Bacteria</taxon>
        <taxon>Pseudomonadati</taxon>
        <taxon>Pseudomonadota</taxon>
        <taxon>Alphaproteobacteria</taxon>
        <taxon>Acetobacterales</taxon>
        <taxon>Roseomonadaceae</taxon>
        <taxon>Caldovatus</taxon>
    </lineage>
</organism>